<keyword evidence="5" id="KW-0677">Repeat</keyword>
<feature type="domain" description="RRM" evidence="12">
    <location>
        <begin position="22"/>
        <end position="101"/>
    </location>
</feature>
<feature type="domain" description="RRM" evidence="12">
    <location>
        <begin position="170"/>
        <end position="244"/>
    </location>
</feature>
<evidence type="ECO:0000259" key="12">
    <source>
        <dbReference type="PROSITE" id="PS50102"/>
    </source>
</evidence>
<dbReference type="GO" id="GO:0008380">
    <property type="term" value="P:RNA splicing"/>
    <property type="evidence" value="ECO:0007669"/>
    <property type="project" value="UniProtKB-KW"/>
</dbReference>
<dbReference type="SUPFAM" id="SSF54928">
    <property type="entry name" value="RNA-binding domain, RBD"/>
    <property type="match status" value="1"/>
</dbReference>
<dbReference type="CDD" id="cd12246">
    <property type="entry name" value="RRM1_U1A_like"/>
    <property type="match status" value="1"/>
</dbReference>
<dbReference type="GO" id="GO:0030532">
    <property type="term" value="C:small nuclear ribonucleoprotein complex"/>
    <property type="evidence" value="ECO:0007669"/>
    <property type="project" value="UniProtKB-ARBA"/>
</dbReference>
<evidence type="ECO:0000256" key="4">
    <source>
        <dbReference type="ARBA" id="ARBA00022728"/>
    </source>
</evidence>
<dbReference type="PROSITE" id="PS50102">
    <property type="entry name" value="RRM"/>
    <property type="match status" value="2"/>
</dbReference>
<dbReference type="InterPro" id="IPR012677">
    <property type="entry name" value="Nucleotide-bd_a/b_plait_sf"/>
</dbReference>
<comment type="similarity">
    <text evidence="2">Belongs to the RRM U1 A/B'' family.</text>
</comment>
<evidence type="ECO:0000313" key="13">
    <source>
        <dbReference type="EMBL" id="CAD8741776.1"/>
    </source>
</evidence>
<evidence type="ECO:0000256" key="8">
    <source>
        <dbReference type="ARBA" id="ARBA00023242"/>
    </source>
</evidence>
<accession>A0A6U2FSE9</accession>
<gene>
    <name evidence="14" type="ORF">HAND00432_LOCUS9237</name>
    <name evidence="13" type="ORF">HAND1043_LOCUS8269</name>
</gene>
<evidence type="ECO:0000256" key="10">
    <source>
        <dbReference type="PROSITE-ProRule" id="PRU00176"/>
    </source>
</evidence>
<evidence type="ECO:0000256" key="5">
    <source>
        <dbReference type="ARBA" id="ARBA00022737"/>
    </source>
</evidence>
<reference evidence="14" key="1">
    <citation type="submission" date="2021-01" db="EMBL/GenBank/DDBJ databases">
        <authorList>
            <person name="Corre E."/>
            <person name="Pelletier E."/>
            <person name="Niang G."/>
            <person name="Scheremetjew M."/>
            <person name="Finn R."/>
            <person name="Kale V."/>
            <person name="Holt S."/>
            <person name="Cochrane G."/>
            <person name="Meng A."/>
            <person name="Brown T."/>
            <person name="Cohen L."/>
        </authorList>
    </citation>
    <scope>NUCLEOTIDE SEQUENCE</scope>
    <source>
        <strain evidence="13">CCMP441</strain>
        <strain evidence="14">CCMP644</strain>
    </source>
</reference>
<dbReference type="PANTHER" id="PTHR10501">
    <property type="entry name" value="U1 SMALL NUCLEAR RIBONUCLEOPROTEIN A/U2 SMALL NUCLEAR RIBONUCLEOPROTEIN B"/>
    <property type="match status" value="1"/>
</dbReference>
<dbReference type="GO" id="GO:0003723">
    <property type="term" value="F:RNA binding"/>
    <property type="evidence" value="ECO:0007669"/>
    <property type="project" value="UniProtKB-UniRule"/>
</dbReference>
<feature type="compositionally biased region" description="Basic and acidic residues" evidence="11">
    <location>
        <begin position="134"/>
        <end position="144"/>
    </location>
</feature>
<feature type="compositionally biased region" description="Low complexity" evidence="11">
    <location>
        <begin position="145"/>
        <end position="155"/>
    </location>
</feature>
<protein>
    <recommendedName>
        <fullName evidence="12">RRM domain-containing protein</fullName>
    </recommendedName>
</protein>
<dbReference type="SMART" id="SM00360">
    <property type="entry name" value="RRM"/>
    <property type="match status" value="2"/>
</dbReference>
<comment type="subcellular location">
    <subcellularLocation>
        <location evidence="1">Nucleus</location>
    </subcellularLocation>
</comment>
<dbReference type="Gene3D" id="3.30.70.330">
    <property type="match status" value="2"/>
</dbReference>
<evidence type="ECO:0000256" key="6">
    <source>
        <dbReference type="ARBA" id="ARBA00022884"/>
    </source>
</evidence>
<proteinExistence type="inferred from homology"/>
<dbReference type="InterPro" id="IPR035979">
    <property type="entry name" value="RBD_domain_sf"/>
</dbReference>
<evidence type="ECO:0000256" key="11">
    <source>
        <dbReference type="SAM" id="MobiDB-lite"/>
    </source>
</evidence>
<dbReference type="EMBL" id="HBFX01015315">
    <property type="protein sequence ID" value="CAD8954699.1"/>
    <property type="molecule type" value="Transcribed_RNA"/>
</dbReference>
<keyword evidence="3" id="KW-0507">mRNA processing</keyword>
<dbReference type="EMBL" id="HBFK01013736">
    <property type="protein sequence ID" value="CAD8741776.1"/>
    <property type="molecule type" value="Transcribed_RNA"/>
</dbReference>
<dbReference type="AlphaFoldDB" id="A0A6U2FSE9"/>
<evidence type="ECO:0000256" key="2">
    <source>
        <dbReference type="ARBA" id="ARBA00007243"/>
    </source>
</evidence>
<dbReference type="InterPro" id="IPR000504">
    <property type="entry name" value="RRM_dom"/>
</dbReference>
<sequence>MTSMAKPPANGGPGYSIALPNQTVYINNLNDKLPKETLRRELYVLCSQFGNVLDVVALKTPKMRGQAFVVFQHLTSASAALSKLQGLEFYGKAMKTSYCKTKSDAVAKEEGTFVPKHKRKAEGGVVKGPAAKKAQVEEAGDKPAAKAAGGAAANAPEREEMETDEEPPNKILFLERLPAEISDQMLHALFKQFPGLTEVRMVPGKVGIAFVEFETEGQSSVAKDTLQGFKLTPVNSMKITFAKKM</sequence>
<dbReference type="GO" id="GO:0005681">
    <property type="term" value="C:spliceosomal complex"/>
    <property type="evidence" value="ECO:0007669"/>
    <property type="project" value="UniProtKB-KW"/>
</dbReference>
<keyword evidence="9" id="KW-0687">Ribonucleoprotein</keyword>
<organism evidence="14">
    <name type="scientific">Hemiselmis andersenii</name>
    <name type="common">Cryptophyte alga</name>
    <dbReference type="NCBI Taxonomy" id="464988"/>
    <lineage>
        <taxon>Eukaryota</taxon>
        <taxon>Cryptophyceae</taxon>
        <taxon>Cryptomonadales</taxon>
        <taxon>Hemiselmidaceae</taxon>
        <taxon>Hemiselmis</taxon>
    </lineage>
</organism>
<feature type="region of interest" description="Disordered" evidence="11">
    <location>
        <begin position="125"/>
        <end position="167"/>
    </location>
</feature>
<keyword evidence="4" id="KW-0747">Spliceosome</keyword>
<evidence type="ECO:0000313" key="14">
    <source>
        <dbReference type="EMBL" id="CAD8954699.1"/>
    </source>
</evidence>
<keyword evidence="7" id="KW-0508">mRNA splicing</keyword>
<evidence type="ECO:0000256" key="9">
    <source>
        <dbReference type="ARBA" id="ARBA00023274"/>
    </source>
</evidence>
<evidence type="ECO:0000256" key="1">
    <source>
        <dbReference type="ARBA" id="ARBA00004123"/>
    </source>
</evidence>
<evidence type="ECO:0000256" key="7">
    <source>
        <dbReference type="ARBA" id="ARBA00023187"/>
    </source>
</evidence>
<keyword evidence="8" id="KW-0539">Nucleus</keyword>
<dbReference type="FunFam" id="3.30.70.330:FF:000039">
    <property type="entry name" value="U1 small nuclear ribonucleoprotein A"/>
    <property type="match status" value="1"/>
</dbReference>
<dbReference type="GO" id="GO:0006397">
    <property type="term" value="P:mRNA processing"/>
    <property type="evidence" value="ECO:0007669"/>
    <property type="project" value="UniProtKB-KW"/>
</dbReference>
<dbReference type="FunFam" id="3.30.70.330:FF:000029">
    <property type="entry name" value="U2 small nuclear ribonucleoprotein B"/>
    <property type="match status" value="1"/>
</dbReference>
<dbReference type="Pfam" id="PF00076">
    <property type="entry name" value="RRM_1"/>
    <property type="match status" value="2"/>
</dbReference>
<evidence type="ECO:0000256" key="3">
    <source>
        <dbReference type="ARBA" id="ARBA00022664"/>
    </source>
</evidence>
<keyword evidence="6 10" id="KW-0694">RNA-binding</keyword>
<name>A0A6U2FSE9_HEMAN</name>